<evidence type="ECO:0000313" key="1">
    <source>
        <dbReference type="EMBL" id="KKM98515.1"/>
    </source>
</evidence>
<gene>
    <name evidence="1" type="ORF">LCGC14_1157050</name>
</gene>
<proteinExistence type="predicted"/>
<protein>
    <submittedName>
        <fullName evidence="1">Uncharacterized protein</fullName>
    </submittedName>
</protein>
<dbReference type="AlphaFoldDB" id="A0A0F9PC05"/>
<reference evidence="1" key="1">
    <citation type="journal article" date="2015" name="Nature">
        <title>Complex archaea that bridge the gap between prokaryotes and eukaryotes.</title>
        <authorList>
            <person name="Spang A."/>
            <person name="Saw J.H."/>
            <person name="Jorgensen S.L."/>
            <person name="Zaremba-Niedzwiedzka K."/>
            <person name="Martijn J."/>
            <person name="Lind A.E."/>
            <person name="van Eijk R."/>
            <person name="Schleper C."/>
            <person name="Guy L."/>
            <person name="Ettema T.J."/>
        </authorList>
    </citation>
    <scope>NUCLEOTIDE SEQUENCE</scope>
</reference>
<organism evidence="1">
    <name type="scientific">marine sediment metagenome</name>
    <dbReference type="NCBI Taxonomy" id="412755"/>
    <lineage>
        <taxon>unclassified sequences</taxon>
        <taxon>metagenomes</taxon>
        <taxon>ecological metagenomes</taxon>
    </lineage>
</organism>
<comment type="caution">
    <text evidence="1">The sequence shown here is derived from an EMBL/GenBank/DDBJ whole genome shotgun (WGS) entry which is preliminary data.</text>
</comment>
<accession>A0A0F9PC05</accession>
<dbReference type="EMBL" id="LAZR01005610">
    <property type="protein sequence ID" value="KKM98515.1"/>
    <property type="molecule type" value="Genomic_DNA"/>
</dbReference>
<name>A0A0F9PC05_9ZZZZ</name>
<sequence>MTDGKGVPPEKLYISNAISKTKDRMRNATTYKLYDNDIEYVLKNSFIEMHKFHCEEMSAIRQDATKDVREFWETHHQAIKDFSHVKDLPQYKPMFDLIFQDLIQAIKKDLGCE</sequence>